<protein>
    <submittedName>
        <fullName evidence="1">Uncharacterized protein</fullName>
    </submittedName>
</protein>
<evidence type="ECO:0000313" key="1">
    <source>
        <dbReference type="EMBL" id="EEG37180.1"/>
    </source>
</evidence>
<sequence>MGKQIRDLYKEGYDAVGTGNNYPYVLVSLVELEYEVSSQFFL</sequence>
<accession>C0EU78</accession>
<proteinExistence type="predicted"/>
<evidence type="ECO:0000313" key="2">
    <source>
        <dbReference type="Proteomes" id="UP000003174"/>
    </source>
</evidence>
<reference evidence="1 2" key="2">
    <citation type="submission" date="2009-02" db="EMBL/GenBank/DDBJ databases">
        <title>Draft genome sequence of Eubacterium hallii (DSM 3353).</title>
        <authorList>
            <person name="Sudarsanam P."/>
            <person name="Ley R."/>
            <person name="Guruge J."/>
            <person name="Turnbaugh P.J."/>
            <person name="Mahowald M."/>
            <person name="Liep D."/>
            <person name="Gordon J."/>
        </authorList>
    </citation>
    <scope>NUCLEOTIDE SEQUENCE [LARGE SCALE GENOMIC DNA]</scope>
    <source>
        <strain evidence="1 2">DSM 3353</strain>
    </source>
</reference>
<dbReference type="AlphaFoldDB" id="C0EU78"/>
<name>C0EU78_9FIRM</name>
<reference evidence="1 2" key="1">
    <citation type="submission" date="2009-01" db="EMBL/GenBank/DDBJ databases">
        <authorList>
            <person name="Fulton L."/>
            <person name="Clifton S."/>
            <person name="Fulton B."/>
            <person name="Xu J."/>
            <person name="Minx P."/>
            <person name="Pepin K.H."/>
            <person name="Johnson M."/>
            <person name="Bhonagiri V."/>
            <person name="Nash W.E."/>
            <person name="Mardis E.R."/>
            <person name="Wilson R.K."/>
        </authorList>
    </citation>
    <scope>NUCLEOTIDE SEQUENCE [LARGE SCALE GENOMIC DNA]</scope>
    <source>
        <strain evidence="1 2">DSM 3353</strain>
    </source>
</reference>
<organism evidence="1 2">
    <name type="scientific">Anaerobutyricum hallii DSM 3353</name>
    <dbReference type="NCBI Taxonomy" id="411469"/>
    <lineage>
        <taxon>Bacteria</taxon>
        <taxon>Bacillati</taxon>
        <taxon>Bacillota</taxon>
        <taxon>Clostridia</taxon>
        <taxon>Lachnospirales</taxon>
        <taxon>Lachnospiraceae</taxon>
        <taxon>Anaerobutyricum</taxon>
    </lineage>
</organism>
<gene>
    <name evidence="1" type="ORF">EUBHAL_00962</name>
</gene>
<dbReference type="Proteomes" id="UP000003174">
    <property type="component" value="Unassembled WGS sequence"/>
</dbReference>
<dbReference type="EMBL" id="ACEP01000049">
    <property type="protein sequence ID" value="EEG37180.1"/>
    <property type="molecule type" value="Genomic_DNA"/>
</dbReference>
<comment type="caution">
    <text evidence="1">The sequence shown here is derived from an EMBL/GenBank/DDBJ whole genome shotgun (WGS) entry which is preliminary data.</text>
</comment>